<dbReference type="OrthoDB" id="9798081at2"/>
<evidence type="ECO:0000259" key="1">
    <source>
        <dbReference type="PROSITE" id="PS51186"/>
    </source>
</evidence>
<dbReference type="SUPFAM" id="SSF55729">
    <property type="entry name" value="Acyl-CoA N-acyltransferases (Nat)"/>
    <property type="match status" value="1"/>
</dbReference>
<dbReference type="STRING" id="474960.SAMN05216180_0419"/>
<dbReference type="Proteomes" id="UP000199158">
    <property type="component" value="Unassembled WGS sequence"/>
</dbReference>
<dbReference type="InterPro" id="IPR000182">
    <property type="entry name" value="GNAT_dom"/>
</dbReference>
<protein>
    <submittedName>
        <fullName evidence="2">Protein N-acetyltransferase, RimJ/RimL family</fullName>
    </submittedName>
</protein>
<accession>A0A1H7Z3V6</accession>
<dbReference type="Gene3D" id="3.40.630.30">
    <property type="match status" value="1"/>
</dbReference>
<evidence type="ECO:0000313" key="2">
    <source>
        <dbReference type="EMBL" id="SEM52945.1"/>
    </source>
</evidence>
<dbReference type="RefSeq" id="WP_092751162.1">
    <property type="nucleotide sequence ID" value="NZ_FOCG01000001.1"/>
</dbReference>
<gene>
    <name evidence="2" type="ORF">SAMN05216180_0419</name>
</gene>
<evidence type="ECO:0000313" key="3">
    <source>
        <dbReference type="Proteomes" id="UP000199158"/>
    </source>
</evidence>
<dbReference type="EMBL" id="FOCG01000001">
    <property type="protein sequence ID" value="SEM52945.1"/>
    <property type="molecule type" value="Genomic_DNA"/>
</dbReference>
<dbReference type="PROSITE" id="PS51186">
    <property type="entry name" value="GNAT"/>
    <property type="match status" value="1"/>
</dbReference>
<reference evidence="2 3" key="1">
    <citation type="submission" date="2016-10" db="EMBL/GenBank/DDBJ databases">
        <authorList>
            <person name="de Groot N.N."/>
        </authorList>
    </citation>
    <scope>NUCLEOTIDE SEQUENCE [LARGE SCALE GENOMIC DNA]</scope>
    <source>
        <strain evidence="2 3">CGMCC 1.5070</strain>
    </source>
</reference>
<dbReference type="InterPro" id="IPR016181">
    <property type="entry name" value="Acyl_CoA_acyltransferase"/>
</dbReference>
<feature type="domain" description="N-acetyltransferase" evidence="1">
    <location>
        <begin position="10"/>
        <end position="169"/>
    </location>
</feature>
<sequence length="173" mass="20041">MQWILESERLGFRNISKDDFNSLCLILQDAEVMYAWEHAFSDDEVHDWINKNLTRYSNEGFSYFAVIEKSTDKFIGVVGPLKANIDGTAYIEIAYIFNKAFWGKGYAYEGAKACVNYSFDKLKADKVIAQIRPDNLPSRKVAEKLGMKMEGEYLKHYNGKDIPHLIYCRTKRI</sequence>
<dbReference type="Pfam" id="PF13302">
    <property type="entry name" value="Acetyltransf_3"/>
    <property type="match status" value="1"/>
</dbReference>
<proteinExistence type="predicted"/>
<organism evidence="2 3">
    <name type="scientific">Hydrogenoanaerobacterium saccharovorans</name>
    <dbReference type="NCBI Taxonomy" id="474960"/>
    <lineage>
        <taxon>Bacteria</taxon>
        <taxon>Bacillati</taxon>
        <taxon>Bacillota</taxon>
        <taxon>Clostridia</taxon>
        <taxon>Eubacteriales</taxon>
        <taxon>Oscillospiraceae</taxon>
        <taxon>Hydrogenoanaerobacterium</taxon>
    </lineage>
</organism>
<dbReference type="InterPro" id="IPR051531">
    <property type="entry name" value="N-acetyltransferase"/>
</dbReference>
<dbReference type="GO" id="GO:0016747">
    <property type="term" value="F:acyltransferase activity, transferring groups other than amino-acyl groups"/>
    <property type="evidence" value="ECO:0007669"/>
    <property type="project" value="InterPro"/>
</dbReference>
<dbReference type="AlphaFoldDB" id="A0A1H7Z3V6"/>
<keyword evidence="3" id="KW-1185">Reference proteome</keyword>
<keyword evidence="2" id="KW-0808">Transferase</keyword>
<name>A0A1H7Z3V6_9FIRM</name>
<dbReference type="PANTHER" id="PTHR43792:SF1">
    <property type="entry name" value="N-ACETYLTRANSFERASE DOMAIN-CONTAINING PROTEIN"/>
    <property type="match status" value="1"/>
</dbReference>
<dbReference type="PANTHER" id="PTHR43792">
    <property type="entry name" value="GNAT FAMILY, PUTATIVE (AFU_ORTHOLOGUE AFUA_3G00765)-RELATED-RELATED"/>
    <property type="match status" value="1"/>
</dbReference>